<reference evidence="10 11" key="1">
    <citation type="submission" date="2023-07" db="EMBL/GenBank/DDBJ databases">
        <title>Genomic Encyclopedia of Type Strains, Phase IV (KMG-IV): sequencing the most valuable type-strain genomes for metagenomic binning, comparative biology and taxonomic classification.</title>
        <authorList>
            <person name="Goeker M."/>
        </authorList>
    </citation>
    <scope>NUCLEOTIDE SEQUENCE [LARGE SCALE GENOMIC DNA]</scope>
    <source>
        <strain evidence="10 11">DSM 18695</strain>
    </source>
</reference>
<dbReference type="RefSeq" id="WP_307349269.1">
    <property type="nucleotide sequence ID" value="NZ_JAUSVS010000003.1"/>
</dbReference>
<feature type="binding site" evidence="7">
    <location>
        <begin position="272"/>
        <end position="273"/>
    </location>
    <ligand>
        <name>carbamoyl phosphate</name>
        <dbReference type="ChEBI" id="CHEBI:58228"/>
    </ligand>
</feature>
<dbReference type="PRINTS" id="PR00100">
    <property type="entry name" value="AOTCASE"/>
</dbReference>
<evidence type="ECO:0000256" key="7">
    <source>
        <dbReference type="HAMAP-Rule" id="MF_01109"/>
    </source>
</evidence>
<name>A0ABU0IR91_9CAUL</name>
<evidence type="ECO:0000256" key="2">
    <source>
        <dbReference type="ARBA" id="ARBA00004975"/>
    </source>
</evidence>
<gene>
    <name evidence="10" type="ORF">QO010_002311</name>
</gene>
<dbReference type="SUPFAM" id="SSF53671">
    <property type="entry name" value="Aspartate/ornithine carbamoyltransferase"/>
    <property type="match status" value="1"/>
</dbReference>
<dbReference type="InterPro" id="IPR006132">
    <property type="entry name" value="Asp/Orn_carbamoyltranf_P-bd"/>
</dbReference>
<accession>A0ABU0IR91</accession>
<feature type="binding site" evidence="7">
    <location>
        <position position="115"/>
    </location>
    <ligand>
        <name>carbamoyl phosphate</name>
        <dbReference type="ChEBI" id="CHEBI:58228"/>
    </ligand>
</feature>
<comment type="pathway">
    <text evidence="2">Amino-acid biosynthesis; L-arginine biosynthesis; L-arginine from L-ornithine and carbamoyl phosphate: step 1/3.</text>
</comment>
<keyword evidence="7" id="KW-0963">Cytoplasm</keyword>
<proteinExistence type="inferred from homology"/>
<comment type="catalytic activity">
    <reaction evidence="6 7">
        <text>carbamoyl phosphate + L-ornithine = L-citrulline + phosphate + H(+)</text>
        <dbReference type="Rhea" id="RHEA:19513"/>
        <dbReference type="ChEBI" id="CHEBI:15378"/>
        <dbReference type="ChEBI" id="CHEBI:43474"/>
        <dbReference type="ChEBI" id="CHEBI:46911"/>
        <dbReference type="ChEBI" id="CHEBI:57743"/>
        <dbReference type="ChEBI" id="CHEBI:58228"/>
        <dbReference type="EC" id="2.1.3.3"/>
    </reaction>
</comment>
<feature type="domain" description="Aspartate/ornithine carbamoyltransferase Asp/Orn-binding" evidence="8">
    <location>
        <begin position="162"/>
        <end position="311"/>
    </location>
</feature>
<feature type="binding site" evidence="7">
    <location>
        <position position="91"/>
    </location>
    <ligand>
        <name>carbamoyl phosphate</name>
        <dbReference type="ChEBI" id="CHEBI:58228"/>
    </ligand>
</feature>
<feature type="domain" description="Aspartate/ornithine carbamoyltransferase carbamoyl-P binding" evidence="9">
    <location>
        <begin position="10"/>
        <end position="155"/>
    </location>
</feature>
<evidence type="ECO:0000313" key="10">
    <source>
        <dbReference type="EMBL" id="MDQ0464530.1"/>
    </source>
</evidence>
<keyword evidence="11" id="KW-1185">Reference proteome</keyword>
<dbReference type="InterPro" id="IPR024904">
    <property type="entry name" value="OTCase_ArgI"/>
</dbReference>
<dbReference type="Gene3D" id="3.40.50.1370">
    <property type="entry name" value="Aspartate/ornithine carbamoyltransferase"/>
    <property type="match status" value="2"/>
</dbReference>
<protein>
    <recommendedName>
        <fullName evidence="4 7">Ornithine carbamoyltransferase</fullName>
        <shortName evidence="7">OTCase</shortName>
        <ecNumber evidence="4 7">2.1.3.3</ecNumber>
    </recommendedName>
</protein>
<dbReference type="Proteomes" id="UP001228905">
    <property type="component" value="Unassembled WGS sequence"/>
</dbReference>
<evidence type="ECO:0000256" key="5">
    <source>
        <dbReference type="ARBA" id="ARBA00022679"/>
    </source>
</evidence>
<dbReference type="EC" id="2.1.3.3" evidence="4 7"/>
<evidence type="ECO:0000256" key="3">
    <source>
        <dbReference type="ARBA" id="ARBA00007805"/>
    </source>
</evidence>
<dbReference type="HAMAP" id="MF_01109">
    <property type="entry name" value="OTCase"/>
    <property type="match status" value="1"/>
</dbReference>
<dbReference type="InterPro" id="IPR002292">
    <property type="entry name" value="Orn/put_carbamltrans"/>
</dbReference>
<dbReference type="PANTHER" id="PTHR45753:SF3">
    <property type="entry name" value="ORNITHINE TRANSCARBAMYLASE, MITOCHONDRIAL"/>
    <property type="match status" value="1"/>
</dbReference>
<feature type="binding site" evidence="7">
    <location>
        <position position="233"/>
    </location>
    <ligand>
        <name>L-ornithine</name>
        <dbReference type="ChEBI" id="CHEBI:46911"/>
    </ligand>
</feature>
<dbReference type="Pfam" id="PF02729">
    <property type="entry name" value="OTCace_N"/>
    <property type="match status" value="1"/>
</dbReference>
<dbReference type="PRINTS" id="PR00102">
    <property type="entry name" value="OTCASE"/>
</dbReference>
<feature type="binding site" evidence="7">
    <location>
        <position position="300"/>
    </location>
    <ligand>
        <name>carbamoyl phosphate</name>
        <dbReference type="ChEBI" id="CHEBI:58228"/>
    </ligand>
</feature>
<dbReference type="PANTHER" id="PTHR45753">
    <property type="entry name" value="ORNITHINE CARBAMOYLTRANSFERASE, MITOCHONDRIAL"/>
    <property type="match status" value="1"/>
</dbReference>
<evidence type="ECO:0000313" key="11">
    <source>
        <dbReference type="Proteomes" id="UP001228905"/>
    </source>
</evidence>
<dbReference type="Pfam" id="PF00185">
    <property type="entry name" value="OTCace"/>
    <property type="match status" value="1"/>
</dbReference>
<dbReference type="InterPro" id="IPR036901">
    <property type="entry name" value="Asp/Orn_carbamoylTrfase_sf"/>
</dbReference>
<comment type="function">
    <text evidence="1">Reversibly catalyzes the transfer of the carbamoyl group from carbamoyl phosphate (CP) to the N(epsilon) atom of ornithine (ORN) to produce L-citrulline.</text>
</comment>
<evidence type="ECO:0000259" key="8">
    <source>
        <dbReference type="Pfam" id="PF00185"/>
    </source>
</evidence>
<dbReference type="InterPro" id="IPR006130">
    <property type="entry name" value="Asp/Orn_carbamoylTrfase"/>
</dbReference>
<dbReference type="PROSITE" id="PS00097">
    <property type="entry name" value="CARBAMOYLTRANSFERASE"/>
    <property type="match status" value="1"/>
</dbReference>
<evidence type="ECO:0000256" key="6">
    <source>
        <dbReference type="ARBA" id="ARBA00048772"/>
    </source>
</evidence>
<evidence type="ECO:0000256" key="1">
    <source>
        <dbReference type="ARBA" id="ARBA00003822"/>
    </source>
</evidence>
<dbReference type="InterPro" id="IPR006131">
    <property type="entry name" value="Asp_carbamoyltransf_Asp/Orn-bd"/>
</dbReference>
<dbReference type="GO" id="GO:0004585">
    <property type="term" value="F:ornithine carbamoyltransferase activity"/>
    <property type="evidence" value="ECO:0007669"/>
    <property type="project" value="UniProtKB-EC"/>
</dbReference>
<evidence type="ECO:0000259" key="9">
    <source>
        <dbReference type="Pfam" id="PF02729"/>
    </source>
</evidence>
<comment type="caution">
    <text evidence="10">The sequence shown here is derived from an EMBL/GenBank/DDBJ whole genome shotgun (WGS) entry which is preliminary data.</text>
</comment>
<feature type="binding site" evidence="7">
    <location>
        <begin position="142"/>
        <end position="145"/>
    </location>
    <ligand>
        <name>carbamoyl phosphate</name>
        <dbReference type="ChEBI" id="CHEBI:58228"/>
    </ligand>
</feature>
<feature type="binding site" evidence="7">
    <location>
        <begin position="237"/>
        <end position="238"/>
    </location>
    <ligand>
        <name>L-ornithine</name>
        <dbReference type="ChEBI" id="CHEBI:46911"/>
    </ligand>
</feature>
<comment type="similarity">
    <text evidence="3 7">Belongs to the aspartate/ornithine carbamoyltransferase superfamily. OTCase family.</text>
</comment>
<comment type="subcellular location">
    <subcellularLocation>
        <location evidence="7">Cytoplasm</location>
    </subcellularLocation>
</comment>
<dbReference type="EMBL" id="JAUSVS010000003">
    <property type="protein sequence ID" value="MDQ0464530.1"/>
    <property type="molecule type" value="Genomic_DNA"/>
</dbReference>
<keyword evidence="5 7" id="KW-0808">Transferase</keyword>
<sequence length="316" mass="34697">MSSRGPSAPRHFIDLWRLEAATLRAILDDAHVRKAARKGWPQGRVDADAPGKDRVLAMIFEKNSTRTRFSFDAAIRQIGGQGIISTSNDMQLGRGETIEDTARVLSRMVDAVMIRANVHEDVERFAQHSSVPVINGLTDKSHPCQILADLQAIEERQGPIAGKTIAWVGDGNNVCSSFIHAAPKFGFKLNIASPAVYFPDLVDLARAAELQGRIQTTHDPREAVEGADVVITDTWVSMGDKDGEARLDALEPYQVDERLMEIADTKAVFLHCLPAHRGEEVTDAVMDGPQSLVWDEAENRIHAQKSILAWCFGAIG</sequence>
<feature type="binding site" evidence="7">
    <location>
        <begin position="64"/>
        <end position="67"/>
    </location>
    <ligand>
        <name>carbamoyl phosphate</name>
        <dbReference type="ChEBI" id="CHEBI:58228"/>
    </ligand>
</feature>
<dbReference type="NCBIfam" id="NF001986">
    <property type="entry name" value="PRK00779.1"/>
    <property type="match status" value="1"/>
</dbReference>
<evidence type="ECO:0000256" key="4">
    <source>
        <dbReference type="ARBA" id="ARBA00013007"/>
    </source>
</evidence>
<organism evidence="10 11">
    <name type="scientific">Caulobacter ginsengisoli</name>
    <dbReference type="NCBI Taxonomy" id="400775"/>
    <lineage>
        <taxon>Bacteria</taxon>
        <taxon>Pseudomonadati</taxon>
        <taxon>Pseudomonadota</taxon>
        <taxon>Alphaproteobacteria</taxon>
        <taxon>Caulobacterales</taxon>
        <taxon>Caulobacteraceae</taxon>
        <taxon>Caulobacter</taxon>
    </lineage>
</organism>
<dbReference type="NCBIfam" id="TIGR00658">
    <property type="entry name" value="orni_carb_tr"/>
    <property type="match status" value="1"/>
</dbReference>
<feature type="binding site" evidence="7">
    <location>
        <position position="173"/>
    </location>
    <ligand>
        <name>L-ornithine</name>
        <dbReference type="ChEBI" id="CHEBI:46911"/>
    </ligand>
</feature>